<organism evidence="1 2">
    <name type="scientific">Heterorhabditis bacteriophora</name>
    <name type="common">Entomopathogenic nematode worm</name>
    <dbReference type="NCBI Taxonomy" id="37862"/>
    <lineage>
        <taxon>Eukaryota</taxon>
        <taxon>Metazoa</taxon>
        <taxon>Ecdysozoa</taxon>
        <taxon>Nematoda</taxon>
        <taxon>Chromadorea</taxon>
        <taxon>Rhabditida</taxon>
        <taxon>Rhabditina</taxon>
        <taxon>Rhabditomorpha</taxon>
        <taxon>Strongyloidea</taxon>
        <taxon>Heterorhabditidae</taxon>
        <taxon>Heterorhabditis</taxon>
    </lineage>
</organism>
<sequence>MQGIVLRTKNCYAHVTPASAKLVVPIDPHLHNTTNCNYTKIFIKFRYIRALARSGGGGLEPSGLLRIEIELCTAL</sequence>
<evidence type="ECO:0000313" key="2">
    <source>
        <dbReference type="WBParaSite" id="Hba_14220"/>
    </source>
</evidence>
<accession>A0A1I7X9V7</accession>
<reference evidence="2" key="1">
    <citation type="submission" date="2016-11" db="UniProtKB">
        <authorList>
            <consortium name="WormBaseParasite"/>
        </authorList>
    </citation>
    <scope>IDENTIFICATION</scope>
</reference>
<dbReference type="Proteomes" id="UP000095283">
    <property type="component" value="Unplaced"/>
</dbReference>
<dbReference type="AlphaFoldDB" id="A0A1I7X9V7"/>
<evidence type="ECO:0000313" key="1">
    <source>
        <dbReference type="Proteomes" id="UP000095283"/>
    </source>
</evidence>
<proteinExistence type="predicted"/>
<keyword evidence="1" id="KW-1185">Reference proteome</keyword>
<protein>
    <submittedName>
        <fullName evidence="2">Uncharacterized protein</fullName>
    </submittedName>
</protein>
<dbReference type="WBParaSite" id="Hba_14220">
    <property type="protein sequence ID" value="Hba_14220"/>
    <property type="gene ID" value="Hba_14220"/>
</dbReference>
<name>A0A1I7X9V7_HETBA</name>